<dbReference type="PANTHER" id="PTHR45436">
    <property type="entry name" value="SENSOR HISTIDINE KINASE YKOH"/>
    <property type="match status" value="1"/>
</dbReference>
<dbReference type="PROSITE" id="PS50109">
    <property type="entry name" value="HIS_KIN"/>
    <property type="match status" value="1"/>
</dbReference>
<accession>A0ABV3Y3W7</accession>
<keyword evidence="5" id="KW-0808">Transferase</keyword>
<keyword evidence="6 11" id="KW-0812">Transmembrane</keyword>
<dbReference type="Pfam" id="PF02518">
    <property type="entry name" value="HATPase_c"/>
    <property type="match status" value="1"/>
</dbReference>
<dbReference type="GO" id="GO:0005524">
    <property type="term" value="F:ATP binding"/>
    <property type="evidence" value="ECO:0007669"/>
    <property type="project" value="UniProtKB-KW"/>
</dbReference>
<dbReference type="SMART" id="SM00304">
    <property type="entry name" value="HAMP"/>
    <property type="match status" value="1"/>
</dbReference>
<name>A0ABV3Y3W7_9ACTN</name>
<evidence type="ECO:0000256" key="4">
    <source>
        <dbReference type="ARBA" id="ARBA00022553"/>
    </source>
</evidence>
<keyword evidence="10 11" id="KW-0472">Membrane</keyword>
<evidence type="ECO:0000256" key="5">
    <source>
        <dbReference type="ARBA" id="ARBA00022679"/>
    </source>
</evidence>
<dbReference type="EMBL" id="JBFSHR010000042">
    <property type="protein sequence ID" value="MEX6430247.1"/>
    <property type="molecule type" value="Genomic_DNA"/>
</dbReference>
<dbReference type="SMART" id="SM00387">
    <property type="entry name" value="HATPase_c"/>
    <property type="match status" value="1"/>
</dbReference>
<evidence type="ECO:0000256" key="9">
    <source>
        <dbReference type="ARBA" id="ARBA00023012"/>
    </source>
</evidence>
<comment type="caution">
    <text evidence="14">The sequence shown here is derived from an EMBL/GenBank/DDBJ whole genome shotgun (WGS) entry which is preliminary data.</text>
</comment>
<evidence type="ECO:0000259" key="13">
    <source>
        <dbReference type="PROSITE" id="PS50885"/>
    </source>
</evidence>
<dbReference type="SUPFAM" id="SSF55874">
    <property type="entry name" value="ATPase domain of HSP90 chaperone/DNA topoisomerase II/histidine kinase"/>
    <property type="match status" value="1"/>
</dbReference>
<dbReference type="InterPro" id="IPR050428">
    <property type="entry name" value="TCS_sensor_his_kinase"/>
</dbReference>
<evidence type="ECO:0000256" key="8">
    <source>
        <dbReference type="ARBA" id="ARBA00022989"/>
    </source>
</evidence>
<keyword evidence="14" id="KW-0067">ATP-binding</keyword>
<dbReference type="SUPFAM" id="SSF47384">
    <property type="entry name" value="Homodimeric domain of signal transducing histidine kinase"/>
    <property type="match status" value="1"/>
</dbReference>
<keyword evidence="7" id="KW-0418">Kinase</keyword>
<feature type="domain" description="Histidine kinase" evidence="12">
    <location>
        <begin position="236"/>
        <end position="447"/>
    </location>
</feature>
<dbReference type="PROSITE" id="PS50885">
    <property type="entry name" value="HAMP"/>
    <property type="match status" value="1"/>
</dbReference>
<dbReference type="PANTHER" id="PTHR45436:SF5">
    <property type="entry name" value="SENSOR HISTIDINE KINASE TRCS"/>
    <property type="match status" value="1"/>
</dbReference>
<proteinExistence type="predicted"/>
<evidence type="ECO:0000256" key="11">
    <source>
        <dbReference type="SAM" id="Phobius"/>
    </source>
</evidence>
<evidence type="ECO:0000313" key="15">
    <source>
        <dbReference type="Proteomes" id="UP001560267"/>
    </source>
</evidence>
<dbReference type="Proteomes" id="UP001560267">
    <property type="component" value="Unassembled WGS sequence"/>
</dbReference>
<dbReference type="CDD" id="cd00082">
    <property type="entry name" value="HisKA"/>
    <property type="match status" value="1"/>
</dbReference>
<organism evidence="14 15">
    <name type="scientific">Ferrimicrobium acidiphilum</name>
    <dbReference type="NCBI Taxonomy" id="121039"/>
    <lineage>
        <taxon>Bacteria</taxon>
        <taxon>Bacillati</taxon>
        <taxon>Actinomycetota</taxon>
        <taxon>Acidimicrobiia</taxon>
        <taxon>Acidimicrobiales</taxon>
        <taxon>Acidimicrobiaceae</taxon>
        <taxon>Ferrimicrobium</taxon>
    </lineage>
</organism>
<evidence type="ECO:0000256" key="1">
    <source>
        <dbReference type="ARBA" id="ARBA00000085"/>
    </source>
</evidence>
<dbReference type="PRINTS" id="PR00344">
    <property type="entry name" value="BCTRLSENSOR"/>
</dbReference>
<dbReference type="InterPro" id="IPR004358">
    <property type="entry name" value="Sig_transdc_His_kin-like_C"/>
</dbReference>
<dbReference type="InterPro" id="IPR003661">
    <property type="entry name" value="HisK_dim/P_dom"/>
</dbReference>
<dbReference type="Gene3D" id="6.10.340.10">
    <property type="match status" value="1"/>
</dbReference>
<dbReference type="InterPro" id="IPR003660">
    <property type="entry name" value="HAMP_dom"/>
</dbReference>
<evidence type="ECO:0000313" key="14">
    <source>
        <dbReference type="EMBL" id="MEX6430247.1"/>
    </source>
</evidence>
<dbReference type="Pfam" id="PF00672">
    <property type="entry name" value="HAMP"/>
    <property type="match status" value="1"/>
</dbReference>
<evidence type="ECO:0000256" key="7">
    <source>
        <dbReference type="ARBA" id="ARBA00022777"/>
    </source>
</evidence>
<evidence type="ECO:0000256" key="3">
    <source>
        <dbReference type="ARBA" id="ARBA00012438"/>
    </source>
</evidence>
<dbReference type="InterPro" id="IPR003594">
    <property type="entry name" value="HATPase_dom"/>
</dbReference>
<keyword evidence="15" id="KW-1185">Reference proteome</keyword>
<feature type="domain" description="HAMP" evidence="13">
    <location>
        <begin position="175"/>
        <end position="228"/>
    </location>
</feature>
<dbReference type="SMART" id="SM00388">
    <property type="entry name" value="HisKA"/>
    <property type="match status" value="1"/>
</dbReference>
<evidence type="ECO:0000256" key="2">
    <source>
        <dbReference type="ARBA" id="ARBA00004236"/>
    </source>
</evidence>
<gene>
    <name evidence="14" type="ORF">AB6A68_10450</name>
</gene>
<dbReference type="Gene3D" id="3.30.565.10">
    <property type="entry name" value="Histidine kinase-like ATPase, C-terminal domain"/>
    <property type="match status" value="1"/>
</dbReference>
<sequence>MSIKWRLATIVGAIATLLVVLGALVAQWRITTAIDQTAKDALRNTAKRVASDLSSPQSELPVARLARQVAASQEIQVTTRSGDLLYTTRAAGARLLMPTTTLQDVRSTLFLPAQPTTHGRIVLAMRAASHSNTVILVATSDDELGHALSELWIVVALAGTLAVVLSVGGAWLLARASLRPVANICAEAESLSLGTLAKRLAVPRTHDEIANLAEVINRFVDRLESMIESQNWFLHALSHELRTPLATVSAELQLAERRSSDPAALSEALGAAQLAAEQLATLYTDLLLFARYRAGSLTLELHEVDLEDLAASALVAAKDRCQDDALSFLLDCPAALSAVVDPTRLRQILDNLLENSIRYASVGIVTLSVRQEGDWIAITVKDQGEGLPENVFNRLARGESGESTDAGGMGFGLAIVKLLVELHHGVIEATNPAEGGACIGVRLPRVQEV</sequence>
<comment type="catalytic activity">
    <reaction evidence="1">
        <text>ATP + protein L-histidine = ADP + protein N-phospho-L-histidine.</text>
        <dbReference type="EC" id="2.7.13.3"/>
    </reaction>
</comment>
<dbReference type="EC" id="2.7.13.3" evidence="3"/>
<reference evidence="14 15" key="1">
    <citation type="submission" date="2024-07" db="EMBL/GenBank/DDBJ databases">
        <title>Draft Genome Sequence of Ferrimicrobium acidiphilum Strain YE2023, Isolated from a Pulp of Bioleach Reactor.</title>
        <authorList>
            <person name="Elkina Y.A."/>
            <person name="Bulaeva A.G."/>
            <person name="Beletsky A.V."/>
            <person name="Mardanov A.V."/>
        </authorList>
    </citation>
    <scope>NUCLEOTIDE SEQUENCE [LARGE SCALE GENOMIC DNA]</scope>
    <source>
        <strain evidence="14 15">YE2023</strain>
    </source>
</reference>
<keyword evidence="9" id="KW-0902">Two-component regulatory system</keyword>
<dbReference type="Pfam" id="PF00512">
    <property type="entry name" value="HisKA"/>
    <property type="match status" value="1"/>
</dbReference>
<dbReference type="Gene3D" id="1.10.287.130">
    <property type="match status" value="1"/>
</dbReference>
<protein>
    <recommendedName>
        <fullName evidence="3">histidine kinase</fullName>
        <ecNumber evidence="3">2.7.13.3</ecNumber>
    </recommendedName>
</protein>
<keyword evidence="14" id="KW-0547">Nucleotide-binding</keyword>
<evidence type="ECO:0000256" key="6">
    <source>
        <dbReference type="ARBA" id="ARBA00022692"/>
    </source>
</evidence>
<keyword evidence="8 11" id="KW-1133">Transmembrane helix</keyword>
<comment type="subcellular location">
    <subcellularLocation>
        <location evidence="2">Cell membrane</location>
    </subcellularLocation>
</comment>
<evidence type="ECO:0000256" key="10">
    <source>
        <dbReference type="ARBA" id="ARBA00023136"/>
    </source>
</evidence>
<dbReference type="InterPro" id="IPR005467">
    <property type="entry name" value="His_kinase_dom"/>
</dbReference>
<evidence type="ECO:0000259" key="12">
    <source>
        <dbReference type="PROSITE" id="PS50109"/>
    </source>
</evidence>
<dbReference type="CDD" id="cd06225">
    <property type="entry name" value="HAMP"/>
    <property type="match status" value="1"/>
</dbReference>
<dbReference type="InterPro" id="IPR036097">
    <property type="entry name" value="HisK_dim/P_sf"/>
</dbReference>
<keyword evidence="4" id="KW-0597">Phosphoprotein</keyword>
<dbReference type="RefSeq" id="WP_369084707.1">
    <property type="nucleotide sequence ID" value="NZ_JBFSHR010000042.1"/>
</dbReference>
<dbReference type="InterPro" id="IPR036890">
    <property type="entry name" value="HATPase_C_sf"/>
</dbReference>
<dbReference type="SUPFAM" id="SSF158472">
    <property type="entry name" value="HAMP domain-like"/>
    <property type="match status" value="1"/>
</dbReference>
<feature type="transmembrane region" description="Helical" evidence="11">
    <location>
        <begin position="151"/>
        <end position="174"/>
    </location>
</feature>